<name>A0A7V2F542_UNCEI</name>
<comment type="similarity">
    <text evidence="3">Belongs to the prokaryotic molybdopterin-containing oxidoreductase family.</text>
</comment>
<protein>
    <recommendedName>
        <fullName evidence="7">4Fe-4S Mo/W bis-MGD-type domain-containing protein</fullName>
    </recommendedName>
</protein>
<keyword evidence="4" id="KW-0411">Iron-sulfur</keyword>
<dbReference type="EMBL" id="DSEC01000566">
    <property type="protein sequence ID" value="HER44356.1"/>
    <property type="molecule type" value="Genomic_DNA"/>
</dbReference>
<evidence type="ECO:0000256" key="2">
    <source>
        <dbReference type="ARBA" id="ARBA00004196"/>
    </source>
</evidence>
<dbReference type="Proteomes" id="UP000886069">
    <property type="component" value="Unassembled WGS sequence"/>
</dbReference>
<dbReference type="GO" id="GO:0030313">
    <property type="term" value="C:cell envelope"/>
    <property type="evidence" value="ECO:0007669"/>
    <property type="project" value="UniProtKB-SubCell"/>
</dbReference>
<evidence type="ECO:0008006" key="7">
    <source>
        <dbReference type="Google" id="ProtNLM"/>
    </source>
</evidence>
<evidence type="ECO:0000256" key="3">
    <source>
        <dbReference type="ARBA" id="ARBA00010312"/>
    </source>
</evidence>
<evidence type="ECO:0000313" key="6">
    <source>
        <dbReference type="EMBL" id="HER44356.1"/>
    </source>
</evidence>
<proteinExistence type="inferred from homology"/>
<keyword evidence="4" id="KW-0408">Iron</keyword>
<comment type="subcellular location">
    <subcellularLocation>
        <location evidence="2">Cell envelope</location>
    </subcellularLocation>
</comment>
<sequence>MSEIRCNCSICSLACPLILRGGRRSPVFTNASVLTLDWDGDEDSKYGGSLCARGAAMVEFVSHPDRLNYPSILGERVTYEAAVKDAAKNLLAVKSEAGGDAIAVLVGDNLTNEEAALALKFAREVIGTEKIALMAPDDIPLFRAWTGCDLSGLTAAGQKPAGERKVFLLVGDPFSEHPCTAKAVVAGKYGA</sequence>
<dbReference type="Gene3D" id="2.20.25.90">
    <property type="entry name" value="ADC-like domains"/>
    <property type="match status" value="1"/>
</dbReference>
<comment type="cofactor">
    <cofactor evidence="1">
        <name>[4Fe-4S] cluster</name>
        <dbReference type="ChEBI" id="CHEBI:49883"/>
    </cofactor>
</comment>
<organism evidence="6">
    <name type="scientific">Eiseniibacteriota bacterium</name>
    <dbReference type="NCBI Taxonomy" id="2212470"/>
    <lineage>
        <taxon>Bacteria</taxon>
        <taxon>Candidatus Eiseniibacteriota</taxon>
    </lineage>
</organism>
<accession>A0A7V2F542</accession>
<dbReference type="SUPFAM" id="SSF53706">
    <property type="entry name" value="Formate dehydrogenase/DMSO reductase, domains 1-3"/>
    <property type="match status" value="1"/>
</dbReference>
<reference evidence="6" key="1">
    <citation type="journal article" date="2020" name="mSystems">
        <title>Genome- and Community-Level Interaction Insights into Carbon Utilization and Element Cycling Functions of Hydrothermarchaeota in Hydrothermal Sediment.</title>
        <authorList>
            <person name="Zhou Z."/>
            <person name="Liu Y."/>
            <person name="Xu W."/>
            <person name="Pan J."/>
            <person name="Luo Z.H."/>
            <person name="Li M."/>
        </authorList>
    </citation>
    <scope>NUCLEOTIDE SEQUENCE [LARGE SCALE GENOMIC DNA]</scope>
    <source>
        <strain evidence="6">SpSt-1233</strain>
    </source>
</reference>
<gene>
    <name evidence="6" type="ORF">ENO08_07850</name>
</gene>
<evidence type="ECO:0000256" key="5">
    <source>
        <dbReference type="ARBA" id="ARBA00023002"/>
    </source>
</evidence>
<dbReference type="CDD" id="cd00368">
    <property type="entry name" value="Molybdopterin-Binding"/>
    <property type="match status" value="1"/>
</dbReference>
<feature type="non-terminal residue" evidence="6">
    <location>
        <position position="191"/>
    </location>
</feature>
<comment type="caution">
    <text evidence="6">The sequence shown here is derived from an EMBL/GenBank/DDBJ whole genome shotgun (WGS) entry which is preliminary data.</text>
</comment>
<keyword evidence="5" id="KW-0560">Oxidoreductase</keyword>
<evidence type="ECO:0000256" key="4">
    <source>
        <dbReference type="ARBA" id="ARBA00022485"/>
    </source>
</evidence>
<dbReference type="GO" id="GO:0051539">
    <property type="term" value="F:4 iron, 4 sulfur cluster binding"/>
    <property type="evidence" value="ECO:0007669"/>
    <property type="project" value="UniProtKB-KW"/>
</dbReference>
<dbReference type="GO" id="GO:0016491">
    <property type="term" value="F:oxidoreductase activity"/>
    <property type="evidence" value="ECO:0007669"/>
    <property type="project" value="UniProtKB-KW"/>
</dbReference>
<dbReference type="Gene3D" id="3.40.50.740">
    <property type="match status" value="1"/>
</dbReference>
<keyword evidence="4" id="KW-0479">Metal-binding</keyword>
<dbReference type="PANTHER" id="PTHR43598">
    <property type="entry name" value="TUNGSTEN-CONTAINING FORMYLMETHANOFURAN DEHYDROGENASE 2 SUBUNIT B"/>
    <property type="match status" value="1"/>
</dbReference>
<dbReference type="PANTHER" id="PTHR43598:SF5">
    <property type="entry name" value="DMSO REDUCTASE CHAIN A"/>
    <property type="match status" value="1"/>
</dbReference>
<keyword evidence="4" id="KW-0004">4Fe-4S</keyword>
<dbReference type="AlphaFoldDB" id="A0A7V2F542"/>
<evidence type="ECO:0000256" key="1">
    <source>
        <dbReference type="ARBA" id="ARBA00001966"/>
    </source>
</evidence>